<sequence>MATLPAAVVRARNTHTASVIFIHGLGDSGHGWEPVAQILSRSLPHVKFILPHAPTQPVTVNGGFRMPSWYDIKSLDSIAEDEDEDGMKASMVKINELIRSEVDSGIPADRIVLGGFSQGAAMTLFTGLQSERRFGGLAVLSGYLPIRDRIVVRATDASKRMPIFQGHGTADEVVLYQYGEMTSELLKKKGYNVDFNSYEHMGHMTCNDEINDLLAFLKKQIPESSN</sequence>
<dbReference type="AlphaFoldDB" id="A0A9W8G840"/>
<evidence type="ECO:0000256" key="10">
    <source>
        <dbReference type="ARBA" id="ARBA00023098"/>
    </source>
</evidence>
<gene>
    <name evidence="16" type="ORF">GGI25_000344</name>
</gene>
<evidence type="ECO:0000256" key="14">
    <source>
        <dbReference type="ARBA" id="ARBA00047337"/>
    </source>
</evidence>
<comment type="caution">
    <text evidence="16">The sequence shown here is derived from an EMBL/GenBank/DDBJ whole genome shotgun (WGS) entry which is preliminary data.</text>
</comment>
<comment type="subcellular location">
    <subcellularLocation>
        <location evidence="2">Cytoplasm</location>
    </subcellularLocation>
    <subcellularLocation>
        <location evidence="1">Nucleus</location>
    </subcellularLocation>
</comment>
<dbReference type="OrthoDB" id="2418081at2759"/>
<evidence type="ECO:0000256" key="11">
    <source>
        <dbReference type="ARBA" id="ARBA00023242"/>
    </source>
</evidence>
<feature type="domain" description="Phospholipase/carboxylesterase/thioesterase" evidence="15">
    <location>
        <begin position="6"/>
        <end position="220"/>
    </location>
</feature>
<evidence type="ECO:0000256" key="2">
    <source>
        <dbReference type="ARBA" id="ARBA00004496"/>
    </source>
</evidence>
<evidence type="ECO:0000256" key="12">
    <source>
        <dbReference type="ARBA" id="ARBA00029392"/>
    </source>
</evidence>
<dbReference type="Proteomes" id="UP001151518">
    <property type="component" value="Unassembled WGS sequence"/>
</dbReference>
<keyword evidence="11" id="KW-0539">Nucleus</keyword>
<comment type="similarity">
    <text evidence="3">Belongs to the AB hydrolase superfamily. AB hydrolase 2 family.</text>
</comment>
<dbReference type="GO" id="GO:0006631">
    <property type="term" value="P:fatty acid metabolic process"/>
    <property type="evidence" value="ECO:0007669"/>
    <property type="project" value="UniProtKB-KW"/>
</dbReference>
<organism evidence="16 17">
    <name type="scientific">Coemansia spiralis</name>
    <dbReference type="NCBI Taxonomy" id="417178"/>
    <lineage>
        <taxon>Eukaryota</taxon>
        <taxon>Fungi</taxon>
        <taxon>Fungi incertae sedis</taxon>
        <taxon>Zoopagomycota</taxon>
        <taxon>Kickxellomycotina</taxon>
        <taxon>Kickxellomycetes</taxon>
        <taxon>Kickxellales</taxon>
        <taxon>Kickxellaceae</taxon>
        <taxon>Coemansia</taxon>
    </lineage>
</organism>
<evidence type="ECO:0000256" key="4">
    <source>
        <dbReference type="ARBA" id="ARBA00012423"/>
    </source>
</evidence>
<dbReference type="Pfam" id="PF02230">
    <property type="entry name" value="Abhydrolase_2"/>
    <property type="match status" value="1"/>
</dbReference>
<evidence type="ECO:0000256" key="3">
    <source>
        <dbReference type="ARBA" id="ARBA00006499"/>
    </source>
</evidence>
<dbReference type="InterPro" id="IPR003140">
    <property type="entry name" value="PLipase/COase/thioEstase"/>
</dbReference>
<keyword evidence="6" id="KW-0719">Serine esterase</keyword>
<dbReference type="GO" id="GO:0005737">
    <property type="term" value="C:cytoplasm"/>
    <property type="evidence" value="ECO:0007669"/>
    <property type="project" value="UniProtKB-SubCell"/>
</dbReference>
<dbReference type="InterPro" id="IPR050565">
    <property type="entry name" value="LYPA1-2/EST-like"/>
</dbReference>
<dbReference type="GO" id="GO:0052689">
    <property type="term" value="F:carboxylic ester hydrolase activity"/>
    <property type="evidence" value="ECO:0007669"/>
    <property type="project" value="UniProtKB-KW"/>
</dbReference>
<accession>A0A9W8G840</accession>
<keyword evidence="9" id="KW-0276">Fatty acid metabolism</keyword>
<dbReference type="SUPFAM" id="SSF53474">
    <property type="entry name" value="alpha/beta-Hydrolases"/>
    <property type="match status" value="1"/>
</dbReference>
<keyword evidence="10" id="KW-0443">Lipid metabolism</keyword>
<evidence type="ECO:0000256" key="13">
    <source>
        <dbReference type="ARBA" id="ARBA00031195"/>
    </source>
</evidence>
<evidence type="ECO:0000256" key="1">
    <source>
        <dbReference type="ARBA" id="ARBA00004123"/>
    </source>
</evidence>
<dbReference type="GO" id="GO:0005634">
    <property type="term" value="C:nucleus"/>
    <property type="evidence" value="ECO:0007669"/>
    <property type="project" value="UniProtKB-SubCell"/>
</dbReference>
<proteinExistence type="inferred from homology"/>
<evidence type="ECO:0000256" key="5">
    <source>
        <dbReference type="ARBA" id="ARBA00014923"/>
    </source>
</evidence>
<dbReference type="Gene3D" id="3.40.50.1820">
    <property type="entry name" value="alpha/beta hydrolase"/>
    <property type="match status" value="1"/>
</dbReference>
<keyword evidence="8" id="KW-0378">Hydrolase</keyword>
<evidence type="ECO:0000313" key="16">
    <source>
        <dbReference type="EMBL" id="KAJ2680709.1"/>
    </source>
</evidence>
<dbReference type="PANTHER" id="PTHR10655:SF17">
    <property type="entry name" value="LYSOPHOSPHOLIPASE-LIKE PROTEIN 1"/>
    <property type="match status" value="1"/>
</dbReference>
<dbReference type="GO" id="GO:0008474">
    <property type="term" value="F:palmitoyl-(protein) hydrolase activity"/>
    <property type="evidence" value="ECO:0007669"/>
    <property type="project" value="UniProtKB-EC"/>
</dbReference>
<comment type="function">
    <text evidence="12">Hydrolyzes fatty acids from S-acylated cysteine residues in proteins with a strong preference for palmitoylated G-alpha proteins over other acyl substrates. Mediates the deacylation of G-alpha proteins such as GPA1 in vivo, but has weak or no activity toward palmitoylated Ras proteins. Has weak lysophospholipase activity in vitro; however such activity may not exist in vivo.</text>
</comment>
<evidence type="ECO:0000313" key="17">
    <source>
        <dbReference type="Proteomes" id="UP001151518"/>
    </source>
</evidence>
<keyword evidence="7" id="KW-0963">Cytoplasm</keyword>
<dbReference type="EC" id="3.1.2.22" evidence="4"/>
<protein>
    <recommendedName>
        <fullName evidence="5">Acyl-protein thioesterase 1</fullName>
        <ecNumber evidence="4">3.1.2.22</ecNumber>
    </recommendedName>
    <alternativeName>
        <fullName evidence="13">Palmitoyl-protein hydrolase</fullName>
    </alternativeName>
</protein>
<dbReference type="EMBL" id="JANBTW010000003">
    <property type="protein sequence ID" value="KAJ2680709.1"/>
    <property type="molecule type" value="Genomic_DNA"/>
</dbReference>
<evidence type="ECO:0000256" key="7">
    <source>
        <dbReference type="ARBA" id="ARBA00022490"/>
    </source>
</evidence>
<evidence type="ECO:0000259" key="15">
    <source>
        <dbReference type="Pfam" id="PF02230"/>
    </source>
</evidence>
<dbReference type="PANTHER" id="PTHR10655">
    <property type="entry name" value="LYSOPHOSPHOLIPASE-RELATED"/>
    <property type="match status" value="1"/>
</dbReference>
<name>A0A9W8G840_9FUNG</name>
<evidence type="ECO:0000256" key="9">
    <source>
        <dbReference type="ARBA" id="ARBA00022832"/>
    </source>
</evidence>
<evidence type="ECO:0000256" key="8">
    <source>
        <dbReference type="ARBA" id="ARBA00022801"/>
    </source>
</evidence>
<dbReference type="InterPro" id="IPR029058">
    <property type="entry name" value="AB_hydrolase_fold"/>
</dbReference>
<dbReference type="FunFam" id="3.40.50.1820:FF:000276">
    <property type="entry name" value="Acyl-protein thioesterase 1"/>
    <property type="match status" value="1"/>
</dbReference>
<evidence type="ECO:0000256" key="6">
    <source>
        <dbReference type="ARBA" id="ARBA00022487"/>
    </source>
</evidence>
<comment type="catalytic activity">
    <reaction evidence="14">
        <text>S-hexadecanoyl-L-cysteinyl-[protein] + H2O = L-cysteinyl-[protein] + hexadecanoate + H(+)</text>
        <dbReference type="Rhea" id="RHEA:19233"/>
        <dbReference type="Rhea" id="RHEA-COMP:10131"/>
        <dbReference type="Rhea" id="RHEA-COMP:11032"/>
        <dbReference type="ChEBI" id="CHEBI:7896"/>
        <dbReference type="ChEBI" id="CHEBI:15377"/>
        <dbReference type="ChEBI" id="CHEBI:15378"/>
        <dbReference type="ChEBI" id="CHEBI:29950"/>
        <dbReference type="ChEBI" id="CHEBI:74151"/>
        <dbReference type="EC" id="3.1.2.22"/>
    </reaction>
</comment>
<reference evidence="16" key="1">
    <citation type="submission" date="2022-07" db="EMBL/GenBank/DDBJ databases">
        <title>Phylogenomic reconstructions and comparative analyses of Kickxellomycotina fungi.</title>
        <authorList>
            <person name="Reynolds N.K."/>
            <person name="Stajich J.E."/>
            <person name="Barry K."/>
            <person name="Grigoriev I.V."/>
            <person name="Crous P."/>
            <person name="Smith M.E."/>
        </authorList>
    </citation>
    <scope>NUCLEOTIDE SEQUENCE</scope>
    <source>
        <strain evidence="16">NRRL 3115</strain>
    </source>
</reference>